<name>A0A0F9B6F3_9ZZZZ</name>
<dbReference type="AlphaFoldDB" id="A0A0F9B6F3"/>
<proteinExistence type="predicted"/>
<reference evidence="1" key="1">
    <citation type="journal article" date="2015" name="Nature">
        <title>Complex archaea that bridge the gap between prokaryotes and eukaryotes.</title>
        <authorList>
            <person name="Spang A."/>
            <person name="Saw J.H."/>
            <person name="Jorgensen S.L."/>
            <person name="Zaremba-Niedzwiedzka K."/>
            <person name="Martijn J."/>
            <person name="Lind A.E."/>
            <person name="van Eijk R."/>
            <person name="Schleper C."/>
            <person name="Guy L."/>
            <person name="Ettema T.J."/>
        </authorList>
    </citation>
    <scope>NUCLEOTIDE SEQUENCE</scope>
</reference>
<organism evidence="1">
    <name type="scientific">marine sediment metagenome</name>
    <dbReference type="NCBI Taxonomy" id="412755"/>
    <lineage>
        <taxon>unclassified sequences</taxon>
        <taxon>metagenomes</taxon>
        <taxon>ecological metagenomes</taxon>
    </lineage>
</organism>
<dbReference type="EMBL" id="LAZR01053728">
    <property type="protein sequence ID" value="KKK80116.1"/>
    <property type="molecule type" value="Genomic_DNA"/>
</dbReference>
<protein>
    <submittedName>
        <fullName evidence="1">Uncharacterized protein</fullName>
    </submittedName>
</protein>
<feature type="non-terminal residue" evidence="1">
    <location>
        <position position="1"/>
    </location>
</feature>
<accession>A0A0F9B6F3</accession>
<gene>
    <name evidence="1" type="ORF">LCGC14_2826730</name>
</gene>
<comment type="caution">
    <text evidence="1">The sequence shown here is derived from an EMBL/GenBank/DDBJ whole genome shotgun (WGS) entry which is preliminary data.</text>
</comment>
<sequence>SAEYHVFIEDVHAIFSSAAGATFQFGYVCGAIVMGVAAFDFKYTLVQPKVWQKVIYQGIPEIRKPSFVIKSGKFEGQTRKGALDTKKMSLLATKRLFPNEDLRKSDRCKIPHNGIVDALLIAEYGRRIRV</sequence>
<evidence type="ECO:0000313" key="1">
    <source>
        <dbReference type="EMBL" id="KKK80116.1"/>
    </source>
</evidence>